<keyword evidence="1" id="KW-0472">Membrane</keyword>
<keyword evidence="1" id="KW-0812">Transmembrane</keyword>
<comment type="caution">
    <text evidence="3">The sequence shown here is derived from an EMBL/GenBank/DDBJ whole genome shotgun (WGS) entry which is preliminary data.</text>
</comment>
<feature type="domain" description="AAA+ ATPase" evidence="2">
    <location>
        <begin position="42"/>
        <end position="185"/>
    </location>
</feature>
<dbReference type="Gene3D" id="3.90.70.10">
    <property type="entry name" value="Cysteine proteinases"/>
    <property type="match status" value="1"/>
</dbReference>
<dbReference type="CDD" id="cd00009">
    <property type="entry name" value="AAA"/>
    <property type="match status" value="1"/>
</dbReference>
<keyword evidence="4" id="KW-1185">Reference proteome</keyword>
<dbReference type="PANTHER" id="PTHR35894:SF1">
    <property type="entry name" value="PHOSPHORIBULOKINASE _ URIDINE KINASE FAMILY"/>
    <property type="match status" value="1"/>
</dbReference>
<dbReference type="PANTHER" id="PTHR35894">
    <property type="entry name" value="GENERAL SECRETION PATHWAY PROTEIN A-RELATED"/>
    <property type="match status" value="1"/>
</dbReference>
<dbReference type="Pfam" id="PF01471">
    <property type="entry name" value="PG_binding_1"/>
    <property type="match status" value="1"/>
</dbReference>
<gene>
    <name evidence="3" type="ORF">E2F43_17365</name>
</gene>
<dbReference type="InterPro" id="IPR002477">
    <property type="entry name" value="Peptidoglycan-bd-like"/>
</dbReference>
<evidence type="ECO:0000259" key="2">
    <source>
        <dbReference type="SMART" id="SM00382"/>
    </source>
</evidence>
<dbReference type="InterPro" id="IPR027417">
    <property type="entry name" value="P-loop_NTPase"/>
</dbReference>
<dbReference type="Gene3D" id="3.40.50.300">
    <property type="entry name" value="P-loop containing nucleotide triphosphate hydrolases"/>
    <property type="match status" value="1"/>
</dbReference>
<dbReference type="RefSeq" id="WP_133215218.1">
    <property type="nucleotide sequence ID" value="NZ_SMSE01000004.1"/>
</dbReference>
<dbReference type="SUPFAM" id="SSF47090">
    <property type="entry name" value="PGBD-like"/>
    <property type="match status" value="1"/>
</dbReference>
<dbReference type="InterPro" id="IPR036366">
    <property type="entry name" value="PGBDSf"/>
</dbReference>
<dbReference type="InterPro" id="IPR049945">
    <property type="entry name" value="AAA_22"/>
</dbReference>
<feature type="transmembrane region" description="Helical" evidence="1">
    <location>
        <begin position="280"/>
        <end position="299"/>
    </location>
</feature>
<reference evidence="3 4" key="1">
    <citation type="submission" date="2019-03" db="EMBL/GenBank/DDBJ databases">
        <title>Seongchinamella monodicae gen. nov., sp. nov., a novel member of the Gammaproteobacteria isolated from a tidal mudflat of beach.</title>
        <authorList>
            <person name="Yang H.G."/>
            <person name="Kang J.W."/>
            <person name="Lee S.D."/>
        </authorList>
    </citation>
    <scope>NUCLEOTIDE SEQUENCE [LARGE SCALE GENOMIC DNA]</scope>
    <source>
        <strain evidence="3 4">GH4-78</strain>
    </source>
</reference>
<evidence type="ECO:0000313" key="4">
    <source>
        <dbReference type="Proteomes" id="UP000295554"/>
    </source>
</evidence>
<dbReference type="EMBL" id="SMSE01000004">
    <property type="protein sequence ID" value="TDG12213.1"/>
    <property type="molecule type" value="Genomic_DNA"/>
</dbReference>
<dbReference type="Proteomes" id="UP000295554">
    <property type="component" value="Unassembled WGS sequence"/>
</dbReference>
<dbReference type="InterPro" id="IPR036365">
    <property type="entry name" value="PGBD-like_sf"/>
</dbReference>
<dbReference type="Pfam" id="PF13401">
    <property type="entry name" value="AAA_22"/>
    <property type="match status" value="1"/>
</dbReference>
<protein>
    <submittedName>
        <fullName evidence="3">DUF2075 domain-containing protein</fullName>
    </submittedName>
</protein>
<dbReference type="InterPro" id="IPR003593">
    <property type="entry name" value="AAA+_ATPase"/>
</dbReference>
<sequence length="560" mass="60632">MYHQYFGLNEAPFSIAVNPRYLFMSARHRDALAHLLYGVGAGGGFILLTGEVGTGKTTINRCLLEQLPHDTDIAIILNPALNAVELLATACDELGIEYDEDRQTLKTLTDALHSYLLDNHARGRKTVLMIDEAQHLDFEVLEQIRLLTNLETNSEKLLQIILIGQPELAQLLARPELRQLNQRITARYNLGPLNQAETAAYINHRLQVAGMPADRVIFPPSVVRGIYRRTRGIPRLINVLCDRVMLGAYGRNKHRADRATLRIAAREVLGEEGIKQASRWPWALAALVLMGALAAWWGLQPEQQINTFAEPGTSSMARLAAAPTPAEPSTGTATVAPGPVPSAAASVVAGAAEAPASADWLLPPQEGASLFWSLHSDRPLPEKICQDPAGELACVQSEARTWDELVSQARPLLLDVVTPERFAAGVILLGIEGNHAWVGWEAGAVAVPLSALGPLWTGGYRLLWQPPADFDRPLSLGDRSAAVAEVARLFAQLDGQPQALAGDRFNQALKQRVMIFQRDSGLEADGVVGVQTLLKLNSELGIDVSASDARAALQARGGEG</sequence>
<dbReference type="OrthoDB" id="9780149at2"/>
<evidence type="ECO:0000313" key="3">
    <source>
        <dbReference type="EMBL" id="TDG12213.1"/>
    </source>
</evidence>
<keyword evidence="1" id="KW-1133">Transmembrane helix</keyword>
<name>A0A4R5LPB4_9GAMM</name>
<evidence type="ECO:0000256" key="1">
    <source>
        <dbReference type="SAM" id="Phobius"/>
    </source>
</evidence>
<dbReference type="SMART" id="SM00382">
    <property type="entry name" value="AAA"/>
    <property type="match status" value="1"/>
</dbReference>
<organism evidence="3 4">
    <name type="scientific">Seongchinamella unica</name>
    <dbReference type="NCBI Taxonomy" id="2547392"/>
    <lineage>
        <taxon>Bacteria</taxon>
        <taxon>Pseudomonadati</taxon>
        <taxon>Pseudomonadota</taxon>
        <taxon>Gammaproteobacteria</taxon>
        <taxon>Cellvibrionales</taxon>
        <taxon>Halieaceae</taxon>
        <taxon>Seongchinamella</taxon>
    </lineage>
</organism>
<dbReference type="SUPFAM" id="SSF52540">
    <property type="entry name" value="P-loop containing nucleoside triphosphate hydrolases"/>
    <property type="match status" value="1"/>
</dbReference>
<accession>A0A4R5LPB4</accession>
<dbReference type="GO" id="GO:0016887">
    <property type="term" value="F:ATP hydrolysis activity"/>
    <property type="evidence" value="ECO:0007669"/>
    <property type="project" value="InterPro"/>
</dbReference>
<dbReference type="Gene3D" id="1.10.101.10">
    <property type="entry name" value="PGBD-like superfamily/PGBD"/>
    <property type="match status" value="1"/>
</dbReference>
<proteinExistence type="predicted"/>
<dbReference type="AlphaFoldDB" id="A0A4R5LPB4"/>
<dbReference type="InterPro" id="IPR052026">
    <property type="entry name" value="ExeA_AAA_ATPase_DNA-bind"/>
</dbReference>